<dbReference type="Pfam" id="PF07719">
    <property type="entry name" value="TPR_2"/>
    <property type="match status" value="1"/>
</dbReference>
<dbReference type="InterPro" id="IPR011990">
    <property type="entry name" value="TPR-like_helical_dom_sf"/>
</dbReference>
<evidence type="ECO:0000313" key="5">
    <source>
        <dbReference type="EMBL" id="AEP28434.1"/>
    </source>
</evidence>
<dbReference type="KEGG" id="gni:GNIT_0280"/>
<gene>
    <name evidence="5" type="ordered locus">GNIT_0280</name>
</gene>
<dbReference type="PROSITE" id="PS50005">
    <property type="entry name" value="TPR"/>
    <property type="match status" value="2"/>
</dbReference>
<dbReference type="InterPro" id="IPR026634">
    <property type="entry name" value="TPST-like"/>
</dbReference>
<feature type="repeat" description="TPR" evidence="4">
    <location>
        <begin position="157"/>
        <end position="190"/>
    </location>
</feature>
<dbReference type="InterPro" id="IPR027417">
    <property type="entry name" value="P-loop_NTPase"/>
</dbReference>
<accession>G4QF90</accession>
<dbReference type="PANTHER" id="PTHR12788">
    <property type="entry name" value="PROTEIN-TYROSINE SULFOTRANSFERASE 2"/>
    <property type="match status" value="1"/>
</dbReference>
<evidence type="ECO:0000256" key="3">
    <source>
        <dbReference type="ARBA" id="ARBA00022803"/>
    </source>
</evidence>
<evidence type="ECO:0000256" key="4">
    <source>
        <dbReference type="PROSITE-ProRule" id="PRU00339"/>
    </source>
</evidence>
<dbReference type="EMBL" id="CP003060">
    <property type="protein sequence ID" value="AEP28434.1"/>
    <property type="molecule type" value="Genomic_DNA"/>
</dbReference>
<keyword evidence="6" id="KW-1185">Reference proteome</keyword>
<dbReference type="AlphaFoldDB" id="G4QF90"/>
<dbReference type="SUPFAM" id="SSF52540">
    <property type="entry name" value="P-loop containing nucleoside triphosphate hydrolases"/>
    <property type="match status" value="1"/>
</dbReference>
<dbReference type="Gene3D" id="3.40.50.300">
    <property type="entry name" value="P-loop containing nucleotide triphosphate hydrolases"/>
    <property type="match status" value="1"/>
</dbReference>
<reference evidence="5 6" key="1">
    <citation type="journal article" date="2011" name="J. Bacteriol.">
        <title>Complete genome sequence of seawater bacterium Glaciecola nitratireducens FR1064T.</title>
        <authorList>
            <person name="Bian F."/>
            <person name="Qin Q.L."/>
            <person name="Xie B.B."/>
            <person name="Shu Y.L."/>
            <person name="Zhang X.Y."/>
            <person name="Yu Y."/>
            <person name="Chen B."/>
            <person name="Chen X.L."/>
            <person name="Zhou B.C."/>
            <person name="Zhang Y.Z."/>
        </authorList>
    </citation>
    <scope>NUCLEOTIDE SEQUENCE [LARGE SCALE GENOMIC DNA]</scope>
    <source>
        <strain evidence="6">JCM 12485 / KCTC 12276 / FR1064</strain>
    </source>
</reference>
<dbReference type="Proteomes" id="UP000009282">
    <property type="component" value="Chromosome"/>
</dbReference>
<dbReference type="GO" id="GO:0008476">
    <property type="term" value="F:protein-tyrosine sulfotransferase activity"/>
    <property type="evidence" value="ECO:0007669"/>
    <property type="project" value="InterPro"/>
</dbReference>
<dbReference type="RefSeq" id="WP_014107313.1">
    <property type="nucleotide sequence ID" value="NC_016041.1"/>
</dbReference>
<dbReference type="Pfam" id="PF13181">
    <property type="entry name" value="TPR_8"/>
    <property type="match status" value="1"/>
</dbReference>
<evidence type="ECO:0000256" key="2">
    <source>
        <dbReference type="ARBA" id="ARBA00022737"/>
    </source>
</evidence>
<dbReference type="STRING" id="1085623.GNIT_0280"/>
<keyword evidence="2" id="KW-0677">Repeat</keyword>
<dbReference type="Gene3D" id="1.25.40.10">
    <property type="entry name" value="Tetratricopeptide repeat domain"/>
    <property type="match status" value="1"/>
</dbReference>
<organism evidence="5 6">
    <name type="scientific">Glaciecola nitratireducens (strain JCM 12485 / KCTC 12276 / FR1064)</name>
    <dbReference type="NCBI Taxonomy" id="1085623"/>
    <lineage>
        <taxon>Bacteria</taxon>
        <taxon>Pseudomonadati</taxon>
        <taxon>Pseudomonadota</taxon>
        <taxon>Gammaproteobacteria</taxon>
        <taxon>Alteromonadales</taxon>
        <taxon>Alteromonadaceae</taxon>
        <taxon>Brumicola</taxon>
    </lineage>
</organism>
<dbReference type="SUPFAM" id="SSF48452">
    <property type="entry name" value="TPR-like"/>
    <property type="match status" value="1"/>
</dbReference>
<protein>
    <submittedName>
        <fullName evidence="5">TPR/sulfotransferase domain protein</fullName>
    </submittedName>
</protein>
<dbReference type="SMART" id="SM00028">
    <property type="entry name" value="TPR"/>
    <property type="match status" value="4"/>
</dbReference>
<keyword evidence="1 5" id="KW-0808">Transferase</keyword>
<keyword evidence="3 4" id="KW-0802">TPR repeat</keyword>
<dbReference type="InterPro" id="IPR019734">
    <property type="entry name" value="TPR_rpt"/>
</dbReference>
<evidence type="ECO:0000313" key="6">
    <source>
        <dbReference type="Proteomes" id="UP000009282"/>
    </source>
</evidence>
<dbReference type="OrthoDB" id="9815894at2"/>
<dbReference type="InterPro" id="IPR013105">
    <property type="entry name" value="TPR_2"/>
</dbReference>
<dbReference type="eggNOG" id="COG0457">
    <property type="taxonomic scope" value="Bacteria"/>
</dbReference>
<sequence>MDENTVNTSFNIGTSKTGSDVTSTLARAFEAFELKNFNLVIELAQALLRTDRNTPQAHYLIGRVTIETQQLNIAVKALEAAVQLDASQSEYWAFLAIVYNQSGNSVKAEKAAMTAYKIGSDKAHVLYPIAHVLSVLGYVKDANICLQKAIQHAPTNPIYYRALGISLLESGDFQGAQQALRKSVALDPNDAESWWTLSSLVKANDNAMAEQLLEIMKSTTAFPRQHAFLAYAAGKLFEDTECWGEAFSAFEQGAAAKRQTLNYEASRSKLTFTALKTVCTASWLEAGSDVSNESAPIFIIGQPRTGTTLVDRIASSHSLVHSAGEPVQFAMSLRALTGVRTNDFISAELIHKAVNLSGSELAKSYLAGLASLRGDTPYFTDKFPMNFMLVGFIAKAFPKAKIIHVTRGPADSCFAVFKQLFEDVYPHSYDQCEMAEHFVMYRNLMEHWHSIMPGRILDVAYENVVSQNDIEARRLIEYLDLDWEDACINFEKNNAAVVTASAAQVREKVHGRSIGRWKKYEKQLTPMLDILKAAGLAP</sequence>
<feature type="repeat" description="TPR" evidence="4">
    <location>
        <begin position="55"/>
        <end position="88"/>
    </location>
</feature>
<dbReference type="HOGENOM" id="CLU_017034_1_0_6"/>
<evidence type="ECO:0000256" key="1">
    <source>
        <dbReference type="ARBA" id="ARBA00022679"/>
    </source>
</evidence>
<dbReference type="Pfam" id="PF13469">
    <property type="entry name" value="Sulfotransfer_3"/>
    <property type="match status" value="1"/>
</dbReference>
<dbReference type="PANTHER" id="PTHR12788:SF10">
    <property type="entry name" value="PROTEIN-TYROSINE SULFOTRANSFERASE"/>
    <property type="match status" value="1"/>
</dbReference>
<name>G4QF90_GLANF</name>
<proteinExistence type="predicted"/>